<comment type="caution">
    <text evidence="2">The sequence shown here is derived from an EMBL/GenBank/DDBJ whole genome shotgun (WGS) entry which is preliminary data.</text>
</comment>
<dbReference type="EMBL" id="NMUH01004242">
    <property type="protein sequence ID" value="MQM08926.1"/>
    <property type="molecule type" value="Genomic_DNA"/>
</dbReference>
<feature type="region of interest" description="Disordered" evidence="1">
    <location>
        <begin position="1"/>
        <end position="32"/>
    </location>
</feature>
<evidence type="ECO:0000256" key="1">
    <source>
        <dbReference type="SAM" id="MobiDB-lite"/>
    </source>
</evidence>
<protein>
    <submittedName>
        <fullName evidence="2">Uncharacterized protein</fullName>
    </submittedName>
</protein>
<name>A0A843WMP2_COLES</name>
<feature type="compositionally biased region" description="Basic residues" evidence="1">
    <location>
        <begin position="9"/>
        <end position="22"/>
    </location>
</feature>
<organism evidence="2 3">
    <name type="scientific">Colocasia esculenta</name>
    <name type="common">Wild taro</name>
    <name type="synonym">Arum esculentum</name>
    <dbReference type="NCBI Taxonomy" id="4460"/>
    <lineage>
        <taxon>Eukaryota</taxon>
        <taxon>Viridiplantae</taxon>
        <taxon>Streptophyta</taxon>
        <taxon>Embryophyta</taxon>
        <taxon>Tracheophyta</taxon>
        <taxon>Spermatophyta</taxon>
        <taxon>Magnoliopsida</taxon>
        <taxon>Liliopsida</taxon>
        <taxon>Araceae</taxon>
        <taxon>Aroideae</taxon>
        <taxon>Colocasieae</taxon>
        <taxon>Colocasia</taxon>
    </lineage>
</organism>
<feature type="region of interest" description="Disordered" evidence="1">
    <location>
        <begin position="52"/>
        <end position="95"/>
    </location>
</feature>
<evidence type="ECO:0000313" key="3">
    <source>
        <dbReference type="Proteomes" id="UP000652761"/>
    </source>
</evidence>
<accession>A0A843WMP2</accession>
<dbReference type="AlphaFoldDB" id="A0A843WMP2"/>
<evidence type="ECO:0000313" key="2">
    <source>
        <dbReference type="EMBL" id="MQM08926.1"/>
    </source>
</evidence>
<proteinExistence type="predicted"/>
<gene>
    <name evidence="2" type="ORF">Taro_041786</name>
</gene>
<dbReference type="Proteomes" id="UP000652761">
    <property type="component" value="Unassembled WGS sequence"/>
</dbReference>
<sequence>MPIEGRSSRSSHRFRPKLKLRTLPKPVSKPVPSTNILGIMRCQLESSQCWNPLREGGQEEKDDTMQGEEYKERKGHNLVKDLRKSGNLVEKKGKK</sequence>
<keyword evidence="3" id="KW-1185">Reference proteome</keyword>
<reference evidence="2" key="1">
    <citation type="submission" date="2017-07" db="EMBL/GenBank/DDBJ databases">
        <title>Taro Niue Genome Assembly and Annotation.</title>
        <authorList>
            <person name="Atibalentja N."/>
            <person name="Keating K."/>
            <person name="Fields C.J."/>
        </authorList>
    </citation>
    <scope>NUCLEOTIDE SEQUENCE</scope>
    <source>
        <strain evidence="2">Niue_2</strain>
        <tissue evidence="2">Leaf</tissue>
    </source>
</reference>